<keyword evidence="2" id="KW-0677">Repeat</keyword>
<dbReference type="Gene3D" id="1.10.287.110">
    <property type="entry name" value="DnaJ domain"/>
    <property type="match status" value="1"/>
</dbReference>
<accession>A0A427XT94</accession>
<keyword evidence="4 5" id="KW-0862">Zinc</keyword>
<evidence type="ECO:0000313" key="10">
    <source>
        <dbReference type="Proteomes" id="UP000279236"/>
    </source>
</evidence>
<feature type="domain" description="CR-type" evidence="8">
    <location>
        <begin position="145"/>
        <end position="230"/>
    </location>
</feature>
<dbReference type="InterPro" id="IPR012724">
    <property type="entry name" value="DnaJ"/>
</dbReference>
<dbReference type="PROSITE" id="PS50076">
    <property type="entry name" value="DNAJ_2"/>
    <property type="match status" value="1"/>
</dbReference>
<feature type="region of interest" description="Disordered" evidence="6">
    <location>
        <begin position="74"/>
        <end position="93"/>
    </location>
</feature>
<evidence type="ECO:0000313" key="9">
    <source>
        <dbReference type="EMBL" id="RSH82060.1"/>
    </source>
</evidence>
<sequence length="397" mass="43547">MGVGAALLSGLVYDTAYYDLLEVSVDATEVEIKKAYKKKAMKHHPDKNPDDPNAHEMFQAIGQAYETLMDPNERAAYDQHGPDGPPRGGGPADYDDLFEAMFGGMGGFPGGPPHGFDPAGRGPRPRRGKDTVVPYEISLEEAYVGKKVVMALSRDRICKPCKGRGGREGMKMTQCGKCEGKGVIFADRHLGVGIVGKVRVPCPDCDGEGQHIRDKDRCKKCKGKKVVKEKKRVEFMIDPGTEDSERIALKGEGDEEPDVPAGDVIFHIRIKPHPTLLRSGASPGDLQTNVKINLSEALLGFNRVLIVHLDGRGIRVESGRGERIIQHKDVWVVRGEGMPHRGRGTKGDLYLRFDVQMPSTSWASRAGDGAVQLPEPLPELDPLPEVVDTRYLSPERR</sequence>
<dbReference type="PANTHER" id="PTHR43888">
    <property type="entry name" value="DNAJ-LIKE-2, ISOFORM A-RELATED"/>
    <property type="match status" value="1"/>
</dbReference>
<dbReference type="Proteomes" id="UP000279236">
    <property type="component" value="Unassembled WGS sequence"/>
</dbReference>
<dbReference type="Gene3D" id="2.10.230.10">
    <property type="entry name" value="Heat shock protein DnaJ, cysteine-rich domain"/>
    <property type="match status" value="1"/>
</dbReference>
<evidence type="ECO:0000256" key="6">
    <source>
        <dbReference type="SAM" id="MobiDB-lite"/>
    </source>
</evidence>
<evidence type="ECO:0000256" key="2">
    <source>
        <dbReference type="ARBA" id="ARBA00022737"/>
    </source>
</evidence>
<dbReference type="Pfam" id="PF00226">
    <property type="entry name" value="DnaJ"/>
    <property type="match status" value="1"/>
</dbReference>
<dbReference type="FunFam" id="2.10.230.10:FF:000001">
    <property type="entry name" value="DnaJ subfamily A member 2"/>
    <property type="match status" value="1"/>
</dbReference>
<feature type="domain" description="J" evidence="7">
    <location>
        <begin position="16"/>
        <end position="81"/>
    </location>
</feature>
<dbReference type="InterPro" id="IPR036410">
    <property type="entry name" value="HSP_DnaJ_Cys-rich_dom_sf"/>
</dbReference>
<dbReference type="SUPFAM" id="SSF57938">
    <property type="entry name" value="DnaJ/Hsp40 cysteine-rich domain"/>
    <property type="match status" value="1"/>
</dbReference>
<dbReference type="InterPro" id="IPR001623">
    <property type="entry name" value="DnaJ_domain"/>
</dbReference>
<keyword evidence="1 5" id="KW-0479">Metal-binding</keyword>
<evidence type="ECO:0000256" key="4">
    <source>
        <dbReference type="ARBA" id="ARBA00022833"/>
    </source>
</evidence>
<dbReference type="HAMAP" id="MF_01152">
    <property type="entry name" value="DnaJ"/>
    <property type="match status" value="1"/>
</dbReference>
<comment type="caution">
    <text evidence="9">The sequence shown here is derived from an EMBL/GenBank/DDBJ whole genome shotgun (WGS) entry which is preliminary data.</text>
</comment>
<reference evidence="9 10" key="1">
    <citation type="submission" date="2018-11" db="EMBL/GenBank/DDBJ databases">
        <title>Genome sequence of Apiotrichum porosum DSM 27194.</title>
        <authorList>
            <person name="Aliyu H."/>
            <person name="Gorte O."/>
            <person name="Ochsenreither K."/>
        </authorList>
    </citation>
    <scope>NUCLEOTIDE SEQUENCE [LARGE SCALE GENOMIC DNA]</scope>
    <source>
        <strain evidence="9 10">DSM 27194</strain>
    </source>
</reference>
<evidence type="ECO:0000259" key="7">
    <source>
        <dbReference type="PROSITE" id="PS50076"/>
    </source>
</evidence>
<dbReference type="CDD" id="cd06257">
    <property type="entry name" value="DnaJ"/>
    <property type="match status" value="1"/>
</dbReference>
<dbReference type="GO" id="GO:0008270">
    <property type="term" value="F:zinc ion binding"/>
    <property type="evidence" value="ECO:0007669"/>
    <property type="project" value="UniProtKB-KW"/>
</dbReference>
<dbReference type="PROSITE" id="PS51188">
    <property type="entry name" value="ZF_CR"/>
    <property type="match status" value="1"/>
</dbReference>
<dbReference type="Pfam" id="PF01556">
    <property type="entry name" value="DnaJ_C"/>
    <property type="match status" value="1"/>
</dbReference>
<dbReference type="GO" id="GO:0006457">
    <property type="term" value="P:protein folding"/>
    <property type="evidence" value="ECO:0007669"/>
    <property type="project" value="InterPro"/>
</dbReference>
<evidence type="ECO:0000256" key="3">
    <source>
        <dbReference type="ARBA" id="ARBA00022771"/>
    </source>
</evidence>
<dbReference type="GeneID" id="39592807"/>
<dbReference type="RefSeq" id="XP_028476515.1">
    <property type="nucleotide sequence ID" value="XM_028623582.1"/>
</dbReference>
<dbReference type="InterPro" id="IPR008971">
    <property type="entry name" value="HSP40/DnaJ_pept-bd"/>
</dbReference>
<dbReference type="AlphaFoldDB" id="A0A427XT94"/>
<dbReference type="STRING" id="105984.A0A427XT94"/>
<dbReference type="CDD" id="cd10719">
    <property type="entry name" value="DnaJ_zf"/>
    <property type="match status" value="1"/>
</dbReference>
<evidence type="ECO:0008006" key="11">
    <source>
        <dbReference type="Google" id="ProtNLM"/>
    </source>
</evidence>
<dbReference type="InterPro" id="IPR018253">
    <property type="entry name" value="DnaJ_domain_CS"/>
</dbReference>
<dbReference type="InterPro" id="IPR036869">
    <property type="entry name" value="J_dom_sf"/>
</dbReference>
<dbReference type="Gene3D" id="2.60.260.20">
    <property type="entry name" value="Urease metallochaperone UreE, N-terminal domain"/>
    <property type="match status" value="2"/>
</dbReference>
<dbReference type="FunFam" id="2.60.260.20:FF:000003">
    <property type="entry name" value="DnaJ subfamily A member 2"/>
    <property type="match status" value="1"/>
</dbReference>
<dbReference type="GO" id="GO:0005524">
    <property type="term" value="F:ATP binding"/>
    <property type="evidence" value="ECO:0007669"/>
    <property type="project" value="InterPro"/>
</dbReference>
<dbReference type="OrthoDB" id="550424at2759"/>
<dbReference type="PROSITE" id="PS00636">
    <property type="entry name" value="DNAJ_1"/>
    <property type="match status" value="1"/>
</dbReference>
<dbReference type="InterPro" id="IPR002939">
    <property type="entry name" value="DnaJ_C"/>
</dbReference>
<dbReference type="CDD" id="cd10747">
    <property type="entry name" value="DnaJ_C"/>
    <property type="match status" value="1"/>
</dbReference>
<evidence type="ECO:0000256" key="1">
    <source>
        <dbReference type="ARBA" id="ARBA00022723"/>
    </source>
</evidence>
<feature type="region of interest" description="Disordered" evidence="6">
    <location>
        <begin position="374"/>
        <end position="397"/>
    </location>
</feature>
<dbReference type="SUPFAM" id="SSF46565">
    <property type="entry name" value="Chaperone J-domain"/>
    <property type="match status" value="1"/>
</dbReference>
<protein>
    <recommendedName>
        <fullName evidence="11">DnaJ-protein scj1</fullName>
    </recommendedName>
</protein>
<proteinExistence type="inferred from homology"/>
<evidence type="ECO:0000259" key="8">
    <source>
        <dbReference type="PROSITE" id="PS51188"/>
    </source>
</evidence>
<dbReference type="SMART" id="SM00271">
    <property type="entry name" value="DnaJ"/>
    <property type="match status" value="1"/>
</dbReference>
<dbReference type="GO" id="GO:0051082">
    <property type="term" value="F:unfolded protein binding"/>
    <property type="evidence" value="ECO:0007669"/>
    <property type="project" value="InterPro"/>
</dbReference>
<evidence type="ECO:0000256" key="5">
    <source>
        <dbReference type="PROSITE-ProRule" id="PRU00546"/>
    </source>
</evidence>
<dbReference type="EMBL" id="RSCE01000006">
    <property type="protein sequence ID" value="RSH82060.1"/>
    <property type="molecule type" value="Genomic_DNA"/>
</dbReference>
<gene>
    <name evidence="9" type="ORF">EHS24_008264</name>
</gene>
<keyword evidence="3 5" id="KW-0863">Zinc-finger</keyword>
<dbReference type="InterPro" id="IPR044713">
    <property type="entry name" value="DNJA1/2-like"/>
</dbReference>
<feature type="zinc finger region" description="CR-type" evidence="5">
    <location>
        <begin position="145"/>
        <end position="230"/>
    </location>
</feature>
<keyword evidence="10" id="KW-1185">Reference proteome</keyword>
<name>A0A427XT94_9TREE</name>
<dbReference type="InterPro" id="IPR001305">
    <property type="entry name" value="HSP_DnaJ_Cys-rich_dom"/>
</dbReference>
<dbReference type="GO" id="GO:0030544">
    <property type="term" value="F:Hsp70 protein binding"/>
    <property type="evidence" value="ECO:0007669"/>
    <property type="project" value="InterPro"/>
</dbReference>
<dbReference type="GO" id="GO:0009408">
    <property type="term" value="P:response to heat"/>
    <property type="evidence" value="ECO:0007669"/>
    <property type="project" value="InterPro"/>
</dbReference>
<organism evidence="9 10">
    <name type="scientific">Apiotrichum porosum</name>
    <dbReference type="NCBI Taxonomy" id="105984"/>
    <lineage>
        <taxon>Eukaryota</taxon>
        <taxon>Fungi</taxon>
        <taxon>Dikarya</taxon>
        <taxon>Basidiomycota</taxon>
        <taxon>Agaricomycotina</taxon>
        <taxon>Tremellomycetes</taxon>
        <taxon>Trichosporonales</taxon>
        <taxon>Trichosporonaceae</taxon>
        <taxon>Apiotrichum</taxon>
    </lineage>
</organism>
<dbReference type="PRINTS" id="PR00625">
    <property type="entry name" value="JDOMAIN"/>
</dbReference>
<dbReference type="SUPFAM" id="SSF49493">
    <property type="entry name" value="HSP40/DnaJ peptide-binding domain"/>
    <property type="match status" value="2"/>
</dbReference>
<dbReference type="Pfam" id="PF00684">
    <property type="entry name" value="DnaJ_CXXCXGXG"/>
    <property type="match status" value="1"/>
</dbReference>